<dbReference type="SUPFAM" id="SSF46906">
    <property type="entry name" value="Ribosomal protein L11, C-terminal domain"/>
    <property type="match status" value="1"/>
</dbReference>
<evidence type="ECO:0000256" key="3">
    <source>
        <dbReference type="ARBA" id="ARBA00023274"/>
    </source>
</evidence>
<proteinExistence type="inferred from homology"/>
<dbReference type="Proteomes" id="UP001605036">
    <property type="component" value="Unassembled WGS sequence"/>
</dbReference>
<feature type="domain" description="Large ribosomal subunit protein uL11 C-terminal" evidence="6">
    <location>
        <begin position="73"/>
        <end position="143"/>
    </location>
</feature>
<evidence type="ECO:0000256" key="2">
    <source>
        <dbReference type="ARBA" id="ARBA00022980"/>
    </source>
</evidence>
<keyword evidence="9" id="KW-1185">Reference proteome</keyword>
<dbReference type="EMBL" id="JBHFFA010000003">
    <property type="protein sequence ID" value="KAL2634592.1"/>
    <property type="molecule type" value="Genomic_DNA"/>
</dbReference>
<dbReference type="InterPro" id="IPR020784">
    <property type="entry name" value="Ribosomal_uL11_N"/>
</dbReference>
<evidence type="ECO:0000256" key="4">
    <source>
        <dbReference type="ARBA" id="ARBA00040104"/>
    </source>
</evidence>
<dbReference type="GO" id="GO:0005840">
    <property type="term" value="C:ribosome"/>
    <property type="evidence" value="ECO:0007669"/>
    <property type="project" value="UniProtKB-KW"/>
</dbReference>
<dbReference type="FunFam" id="1.10.10.250:FF:000003">
    <property type="entry name" value="Mitochondrial ribosomal protein L11"/>
    <property type="match status" value="1"/>
</dbReference>
<dbReference type="GO" id="GO:1990904">
    <property type="term" value="C:ribonucleoprotein complex"/>
    <property type="evidence" value="ECO:0007669"/>
    <property type="project" value="UniProtKB-KW"/>
</dbReference>
<dbReference type="Pfam" id="PF00298">
    <property type="entry name" value="Ribosomal_L11"/>
    <property type="match status" value="1"/>
</dbReference>
<dbReference type="InterPro" id="IPR000911">
    <property type="entry name" value="Ribosomal_uL11"/>
</dbReference>
<dbReference type="CDD" id="cd00349">
    <property type="entry name" value="Ribosomal_L11"/>
    <property type="match status" value="1"/>
</dbReference>
<reference evidence="8 9" key="1">
    <citation type="submission" date="2024-09" db="EMBL/GenBank/DDBJ databases">
        <title>Chromosome-scale assembly of Riccia fluitans.</title>
        <authorList>
            <person name="Paukszto L."/>
            <person name="Sawicki J."/>
            <person name="Karawczyk K."/>
            <person name="Piernik-Szablinska J."/>
            <person name="Szczecinska M."/>
            <person name="Mazdziarz M."/>
        </authorList>
    </citation>
    <scope>NUCLEOTIDE SEQUENCE [LARGE SCALE GENOMIC DNA]</scope>
    <source>
        <strain evidence="8">Rf_01</strain>
        <tissue evidence="8">Aerial parts of the thallus</tissue>
    </source>
</reference>
<keyword evidence="3 5" id="KW-0687">Ribonucleoprotein</keyword>
<sequence length="148" mass="15761">MSGKVVSALIRLVVNAGQAKPAPPVGPALGQHRLNLMAFCKDFNARTQHMKPDVPVSVTVTAYTDSTFDFTVKSPSVSYFLKKAAGLQSGGGKAGHEVAGVVTVKHIFEIAKIKQQDPECQFMELDAISSSIMGTARSMGIAVKRDLD</sequence>
<organism evidence="8 9">
    <name type="scientific">Riccia fluitans</name>
    <dbReference type="NCBI Taxonomy" id="41844"/>
    <lineage>
        <taxon>Eukaryota</taxon>
        <taxon>Viridiplantae</taxon>
        <taxon>Streptophyta</taxon>
        <taxon>Embryophyta</taxon>
        <taxon>Marchantiophyta</taxon>
        <taxon>Marchantiopsida</taxon>
        <taxon>Marchantiidae</taxon>
        <taxon>Marchantiales</taxon>
        <taxon>Ricciaceae</taxon>
        <taxon>Riccia</taxon>
    </lineage>
</organism>
<dbReference type="PANTHER" id="PTHR11661">
    <property type="entry name" value="60S RIBOSOMAL PROTEIN L12"/>
    <property type="match status" value="1"/>
</dbReference>
<evidence type="ECO:0000256" key="1">
    <source>
        <dbReference type="ARBA" id="ARBA00010537"/>
    </source>
</evidence>
<dbReference type="Gene3D" id="3.30.1550.10">
    <property type="entry name" value="Ribosomal protein L11/L12, N-terminal domain"/>
    <property type="match status" value="1"/>
</dbReference>
<dbReference type="AlphaFoldDB" id="A0ABD1YV07"/>
<dbReference type="PANTHER" id="PTHR11661:SF1">
    <property type="entry name" value="LARGE RIBOSOMAL SUBUNIT PROTEIN UL11M"/>
    <property type="match status" value="1"/>
</dbReference>
<dbReference type="SMART" id="SM00649">
    <property type="entry name" value="RL11"/>
    <property type="match status" value="1"/>
</dbReference>
<evidence type="ECO:0000259" key="6">
    <source>
        <dbReference type="Pfam" id="PF00298"/>
    </source>
</evidence>
<dbReference type="Gene3D" id="1.10.10.250">
    <property type="entry name" value="Ribosomal protein L11, C-terminal domain"/>
    <property type="match status" value="1"/>
</dbReference>
<feature type="domain" description="Large ribosomal subunit protein uL11 N-terminal" evidence="7">
    <location>
        <begin position="10"/>
        <end position="68"/>
    </location>
</feature>
<evidence type="ECO:0000313" key="8">
    <source>
        <dbReference type="EMBL" id="KAL2634592.1"/>
    </source>
</evidence>
<dbReference type="InterPro" id="IPR036796">
    <property type="entry name" value="Ribosomal_uL11_N_sf"/>
</dbReference>
<evidence type="ECO:0000313" key="9">
    <source>
        <dbReference type="Proteomes" id="UP001605036"/>
    </source>
</evidence>
<evidence type="ECO:0000256" key="5">
    <source>
        <dbReference type="RuleBase" id="RU003978"/>
    </source>
</evidence>
<dbReference type="HAMAP" id="MF_00736">
    <property type="entry name" value="Ribosomal_uL11"/>
    <property type="match status" value="1"/>
</dbReference>
<comment type="caution">
    <text evidence="8">The sequence shown here is derived from an EMBL/GenBank/DDBJ whole genome shotgun (WGS) entry which is preliminary data.</text>
</comment>
<gene>
    <name evidence="8" type="ORF">R1flu_006071</name>
</gene>
<accession>A0ABD1YV07</accession>
<dbReference type="InterPro" id="IPR020783">
    <property type="entry name" value="Ribosomal_uL11_C"/>
</dbReference>
<dbReference type="FunFam" id="3.30.1550.10:FF:000005">
    <property type="entry name" value="50S ribosomal protein L11"/>
    <property type="match status" value="1"/>
</dbReference>
<dbReference type="InterPro" id="IPR006519">
    <property type="entry name" value="Ribosomal_uL11_bac-typ"/>
</dbReference>
<keyword evidence="2 5" id="KW-0689">Ribosomal protein</keyword>
<protein>
    <recommendedName>
        <fullName evidence="4">Large ribosomal subunit protein uL11m</fullName>
    </recommendedName>
</protein>
<evidence type="ECO:0000259" key="7">
    <source>
        <dbReference type="Pfam" id="PF03946"/>
    </source>
</evidence>
<dbReference type="Pfam" id="PF03946">
    <property type="entry name" value="Ribosomal_L11_N"/>
    <property type="match status" value="1"/>
</dbReference>
<dbReference type="InterPro" id="IPR036769">
    <property type="entry name" value="Ribosomal_uL11_C_sf"/>
</dbReference>
<dbReference type="SUPFAM" id="SSF54747">
    <property type="entry name" value="Ribosomal L11/L12e N-terminal domain"/>
    <property type="match status" value="1"/>
</dbReference>
<comment type="similarity">
    <text evidence="1 5">Belongs to the universal ribosomal protein uL11 family.</text>
</comment>
<dbReference type="NCBIfam" id="TIGR01632">
    <property type="entry name" value="L11_bact"/>
    <property type="match status" value="1"/>
</dbReference>
<name>A0ABD1YV07_9MARC</name>